<organism evidence="2 3">
    <name type="scientific">Mycena alexandri</name>
    <dbReference type="NCBI Taxonomy" id="1745969"/>
    <lineage>
        <taxon>Eukaryota</taxon>
        <taxon>Fungi</taxon>
        <taxon>Dikarya</taxon>
        <taxon>Basidiomycota</taxon>
        <taxon>Agaricomycotina</taxon>
        <taxon>Agaricomycetes</taxon>
        <taxon>Agaricomycetidae</taxon>
        <taxon>Agaricales</taxon>
        <taxon>Marasmiineae</taxon>
        <taxon>Mycenaceae</taxon>
        <taxon>Mycena</taxon>
    </lineage>
</organism>
<gene>
    <name evidence="2" type="ORF">C8F04DRAFT_1240875</name>
</gene>
<evidence type="ECO:0000313" key="3">
    <source>
        <dbReference type="Proteomes" id="UP001218188"/>
    </source>
</evidence>
<keyword evidence="3" id="KW-1185">Reference proteome</keyword>
<reference evidence="2" key="1">
    <citation type="submission" date="2023-03" db="EMBL/GenBank/DDBJ databases">
        <title>Massive genome expansion in bonnet fungi (Mycena s.s.) driven by repeated elements and novel gene families across ecological guilds.</title>
        <authorList>
            <consortium name="Lawrence Berkeley National Laboratory"/>
            <person name="Harder C.B."/>
            <person name="Miyauchi S."/>
            <person name="Viragh M."/>
            <person name="Kuo A."/>
            <person name="Thoen E."/>
            <person name="Andreopoulos B."/>
            <person name="Lu D."/>
            <person name="Skrede I."/>
            <person name="Drula E."/>
            <person name="Henrissat B."/>
            <person name="Morin E."/>
            <person name="Kohler A."/>
            <person name="Barry K."/>
            <person name="LaButti K."/>
            <person name="Morin E."/>
            <person name="Salamov A."/>
            <person name="Lipzen A."/>
            <person name="Mereny Z."/>
            <person name="Hegedus B."/>
            <person name="Baldrian P."/>
            <person name="Stursova M."/>
            <person name="Weitz H."/>
            <person name="Taylor A."/>
            <person name="Grigoriev I.V."/>
            <person name="Nagy L.G."/>
            <person name="Martin F."/>
            <person name="Kauserud H."/>
        </authorList>
    </citation>
    <scope>NUCLEOTIDE SEQUENCE</scope>
    <source>
        <strain evidence="2">CBHHK200</strain>
    </source>
</reference>
<evidence type="ECO:0000313" key="2">
    <source>
        <dbReference type="EMBL" id="KAJ7022229.1"/>
    </source>
</evidence>
<feature type="region of interest" description="Disordered" evidence="1">
    <location>
        <begin position="15"/>
        <end position="88"/>
    </location>
</feature>
<sequence length="312" mass="32006">MSSTVLQLRMIGLAATGGTTREKTRPDCSSSARRGDGEGIATLRGRGEEEKGHGGSGGRVVEGIKDGEEGEERGCDASTDAHTGSLRPPGILLAAGVLGGASGRNGRRQEHAVRARLVGEAMGAACRDVHVGAEAAAASSETAEDEANSQPADGIGIAVLTLAPEGGGRGSRERRGRGGWGRQKGGWAVERWGGVVERRGGLVEEVDVQIQKEWVPSTMGWVRWGALVVVNRGSCLGRATWCGDGGVDGSALFGGIHAECNQSAGVGCAKVGELGGTVKVARTASLGIAASISRRFRPEARSTKYVAGLEAN</sequence>
<proteinExistence type="predicted"/>
<dbReference type="EMBL" id="JARJCM010000213">
    <property type="protein sequence ID" value="KAJ7022229.1"/>
    <property type="molecule type" value="Genomic_DNA"/>
</dbReference>
<dbReference type="Proteomes" id="UP001218188">
    <property type="component" value="Unassembled WGS sequence"/>
</dbReference>
<dbReference type="AlphaFoldDB" id="A0AAD6S7E3"/>
<name>A0AAD6S7E3_9AGAR</name>
<feature type="compositionally biased region" description="Basic and acidic residues" evidence="1">
    <location>
        <begin position="62"/>
        <end position="75"/>
    </location>
</feature>
<protein>
    <submittedName>
        <fullName evidence="2">Uncharacterized protein</fullName>
    </submittedName>
</protein>
<accession>A0AAD6S7E3</accession>
<comment type="caution">
    <text evidence="2">The sequence shown here is derived from an EMBL/GenBank/DDBJ whole genome shotgun (WGS) entry which is preliminary data.</text>
</comment>
<evidence type="ECO:0000256" key="1">
    <source>
        <dbReference type="SAM" id="MobiDB-lite"/>
    </source>
</evidence>